<accession>A0ABV3P460</accession>
<evidence type="ECO:0000313" key="3">
    <source>
        <dbReference type="Proteomes" id="UP001555826"/>
    </source>
</evidence>
<dbReference type="PROSITE" id="PS51318">
    <property type="entry name" value="TAT"/>
    <property type="match status" value="1"/>
</dbReference>
<dbReference type="Gene3D" id="3.10.105.10">
    <property type="entry name" value="Dipeptide-binding Protein, Domain 3"/>
    <property type="match status" value="1"/>
</dbReference>
<sequence length="529" mass="56998">MTTATPRPPGRSPLSRRTLLAGGAGLGLVGGGLGGLTACAGPTGAPGPDTLTLALNRSLVSLDNKLNQFDAAVTVQRAVRQALTEIGTDVEPALVLAESFELTEPTRWTVRLRPEACYSDGSPVTVQDVATALQCYADTDASFVASFFPEIPTVTALDDRTFTLDTERPLPTLDALMSNILITPAAANRPEELQDGLGSGPFVMTSHDRGTGTYRLRRNEKYWGTPARVETVDVRFSPEESSRVIAIRSGEVDVIDSITPDSAQQLKGLAGIHLTEVPSLRFNQIFYNFRKPPGHPLADPRGRQALSMAIDGKSLVDEVLAGTAVQAEGVVTSNQAGYVKTGEYVYDPGAAKKILASMGAEDLEITIIWESGEFPGDTFVMEALVDMFGDIGVRARLREFQPGGDIMSWRQGRAGDWDLLGNGFPGPTGQAIVMLQGMYAGTAEKEETRDTYQGYVVPAVTDLIVAASSETDPTRRQDLTEQAQQAVWDTWPCAWQFNPKAILARRDRVHGIDLSPANNYRLSAVELKG</sequence>
<dbReference type="PIRSF" id="PIRSF002741">
    <property type="entry name" value="MppA"/>
    <property type="match status" value="1"/>
</dbReference>
<dbReference type="Gene3D" id="3.90.76.10">
    <property type="entry name" value="Dipeptide-binding Protein, Domain 1"/>
    <property type="match status" value="1"/>
</dbReference>
<protein>
    <submittedName>
        <fullName evidence="2">ABC transporter substrate-binding protein</fullName>
    </submittedName>
</protein>
<dbReference type="InterPro" id="IPR030678">
    <property type="entry name" value="Peptide/Ni-bd"/>
</dbReference>
<proteinExistence type="predicted"/>
<keyword evidence="3" id="KW-1185">Reference proteome</keyword>
<dbReference type="EMBL" id="JBFNQN010000004">
    <property type="protein sequence ID" value="MEW9264416.1"/>
    <property type="molecule type" value="Genomic_DNA"/>
</dbReference>
<dbReference type="PANTHER" id="PTHR30290">
    <property type="entry name" value="PERIPLASMIC BINDING COMPONENT OF ABC TRANSPORTER"/>
    <property type="match status" value="1"/>
</dbReference>
<evidence type="ECO:0000313" key="2">
    <source>
        <dbReference type="EMBL" id="MEW9264416.1"/>
    </source>
</evidence>
<dbReference type="InterPro" id="IPR039424">
    <property type="entry name" value="SBP_5"/>
</dbReference>
<comment type="caution">
    <text evidence="2">The sequence shown here is derived from an EMBL/GenBank/DDBJ whole genome shotgun (WGS) entry which is preliminary data.</text>
</comment>
<feature type="domain" description="Solute-binding protein family 5" evidence="1">
    <location>
        <begin position="94"/>
        <end position="442"/>
    </location>
</feature>
<name>A0ABV3P460_9ACTN</name>
<gene>
    <name evidence="2" type="ORF">AB1207_06630</name>
</gene>
<reference evidence="2 3" key="1">
    <citation type="submission" date="2024-07" db="EMBL/GenBank/DDBJ databases">
        <authorList>
            <person name="Thanompreechachai J."/>
            <person name="Duangmal K."/>
        </authorList>
    </citation>
    <scope>NUCLEOTIDE SEQUENCE [LARGE SCALE GENOMIC DNA]</scope>
    <source>
        <strain evidence="2 3">KCTC 19886</strain>
    </source>
</reference>
<organism evidence="2 3">
    <name type="scientific">Kineococcus endophyticus</name>
    <dbReference type="NCBI Taxonomy" id="1181883"/>
    <lineage>
        <taxon>Bacteria</taxon>
        <taxon>Bacillati</taxon>
        <taxon>Actinomycetota</taxon>
        <taxon>Actinomycetes</taxon>
        <taxon>Kineosporiales</taxon>
        <taxon>Kineosporiaceae</taxon>
        <taxon>Kineococcus</taxon>
    </lineage>
</organism>
<dbReference type="CDD" id="cd00995">
    <property type="entry name" value="PBP2_NikA_DppA_OppA_like"/>
    <property type="match status" value="1"/>
</dbReference>
<dbReference type="Pfam" id="PF00496">
    <property type="entry name" value="SBP_bac_5"/>
    <property type="match status" value="1"/>
</dbReference>
<evidence type="ECO:0000259" key="1">
    <source>
        <dbReference type="Pfam" id="PF00496"/>
    </source>
</evidence>
<dbReference type="PANTHER" id="PTHR30290:SF65">
    <property type="entry name" value="MONOACYL PHOSPHATIDYLINOSITOL TETRAMANNOSIDE-BINDING PROTEIN LPQW-RELATED"/>
    <property type="match status" value="1"/>
</dbReference>
<dbReference type="InterPro" id="IPR006311">
    <property type="entry name" value="TAT_signal"/>
</dbReference>
<dbReference type="RefSeq" id="WP_367637113.1">
    <property type="nucleotide sequence ID" value="NZ_JBFNQN010000004.1"/>
</dbReference>
<dbReference type="InterPro" id="IPR000914">
    <property type="entry name" value="SBP_5_dom"/>
</dbReference>
<dbReference type="SUPFAM" id="SSF53850">
    <property type="entry name" value="Periplasmic binding protein-like II"/>
    <property type="match status" value="1"/>
</dbReference>
<dbReference type="Gene3D" id="3.40.190.10">
    <property type="entry name" value="Periplasmic binding protein-like II"/>
    <property type="match status" value="1"/>
</dbReference>
<dbReference type="Proteomes" id="UP001555826">
    <property type="component" value="Unassembled WGS sequence"/>
</dbReference>